<dbReference type="Pfam" id="PF13349">
    <property type="entry name" value="DUF4097"/>
    <property type="match status" value="1"/>
</dbReference>
<protein>
    <submittedName>
        <fullName evidence="2">DUF4097 family beta strand repeat protein</fullName>
    </submittedName>
</protein>
<feature type="domain" description="DUF4097" evidence="1">
    <location>
        <begin position="49"/>
        <end position="261"/>
    </location>
</feature>
<reference evidence="2" key="1">
    <citation type="submission" date="2021-02" db="EMBL/GenBank/DDBJ databases">
        <title>Natrosporangium hydrolyticum gen. nov., sp. nov, a haloalkaliphilic actinobacterium from a soda solonchak soil.</title>
        <authorList>
            <person name="Sorokin D.Y."/>
            <person name="Khijniak T.V."/>
            <person name="Zakharycheva A.P."/>
            <person name="Boueva O.V."/>
            <person name="Ariskina E.V."/>
            <person name="Hahnke R.L."/>
            <person name="Bunk B."/>
            <person name="Sproer C."/>
            <person name="Schumann P."/>
            <person name="Evtushenko L.I."/>
            <person name="Kublanov I.V."/>
        </authorList>
    </citation>
    <scope>NUCLEOTIDE SEQUENCE</scope>
    <source>
        <strain evidence="2">DSM 106523</strain>
    </source>
</reference>
<sequence length="269" mass="28127">MPEYPSPHPITVDARLASGALTVTAEERETTVVAVEPYDDSDASRQAADETQVEFHGDTLTIVAPDSRGFAIRWRSPKLRVTIKAPTGSEGRFKLAATDLTCRGEWRELYVGTATGNADIEQVTNGLTINTASGDLRVGHVGGQLTVHSASGDVSARTTGGPVEVKTASGDVYIETAESDVVVKSASGDTRVAAARQGTLRTTAVSGDVSIGVVSGTGVWLDLNSLSGNTRSDLSMNGEQSEPTGHELTIQARAVSGDIMVHRVTPAVP</sequence>
<dbReference type="InterPro" id="IPR025164">
    <property type="entry name" value="Toastrack_DUF4097"/>
</dbReference>
<dbReference type="KEGG" id="nhy:JQS43_17905"/>
<dbReference type="AlphaFoldDB" id="A0A895YAZ7"/>
<evidence type="ECO:0000313" key="3">
    <source>
        <dbReference type="Proteomes" id="UP000662857"/>
    </source>
</evidence>
<dbReference type="EMBL" id="CP070499">
    <property type="protein sequence ID" value="QSB13465.1"/>
    <property type="molecule type" value="Genomic_DNA"/>
</dbReference>
<name>A0A895YAZ7_9ACTN</name>
<evidence type="ECO:0000313" key="2">
    <source>
        <dbReference type="EMBL" id="QSB13465.1"/>
    </source>
</evidence>
<organism evidence="2 3">
    <name type="scientific">Natronosporangium hydrolyticum</name>
    <dbReference type="NCBI Taxonomy" id="2811111"/>
    <lineage>
        <taxon>Bacteria</taxon>
        <taxon>Bacillati</taxon>
        <taxon>Actinomycetota</taxon>
        <taxon>Actinomycetes</taxon>
        <taxon>Micromonosporales</taxon>
        <taxon>Micromonosporaceae</taxon>
        <taxon>Natronosporangium</taxon>
    </lineage>
</organism>
<dbReference type="Proteomes" id="UP000662857">
    <property type="component" value="Chromosome"/>
</dbReference>
<gene>
    <name evidence="2" type="ORF">JQS43_17905</name>
</gene>
<keyword evidence="3" id="KW-1185">Reference proteome</keyword>
<evidence type="ECO:0000259" key="1">
    <source>
        <dbReference type="Pfam" id="PF13349"/>
    </source>
</evidence>
<proteinExistence type="predicted"/>
<accession>A0A895YAZ7</accession>
<dbReference type="Gene3D" id="2.160.20.120">
    <property type="match status" value="1"/>
</dbReference>
<dbReference type="RefSeq" id="WP_239675554.1">
    <property type="nucleotide sequence ID" value="NZ_CP070499.1"/>
</dbReference>